<accession>A0A249XS84</accession>
<reference evidence="2" key="1">
    <citation type="submission" date="2017-08" db="EMBL/GenBank/DDBJ databases">
        <authorList>
            <person name="de Groot N.N."/>
        </authorList>
    </citation>
    <scope>NUCLEOTIDE SEQUENCE [LARGE SCALE GENOMIC DNA]</scope>
</reference>
<sequence length="32" mass="3867">MEKARAKVAIWQNRLDDIYDETVMKMRLENQA</sequence>
<dbReference type="EMBL" id="MF668280">
    <property type="protein sequence ID" value="ASZ74612.1"/>
    <property type="molecule type" value="Genomic_DNA"/>
</dbReference>
<proteinExistence type="predicted"/>
<dbReference type="Proteomes" id="UP000226037">
    <property type="component" value="Segment"/>
</dbReference>
<name>A0A249XS84_9CAUD</name>
<organism evidence="1 2">
    <name type="scientific">Mycobacterium phage Phabba</name>
    <dbReference type="NCBI Taxonomy" id="2027899"/>
    <lineage>
        <taxon>Viruses</taxon>
        <taxon>Duplodnaviria</taxon>
        <taxon>Heunggongvirae</taxon>
        <taxon>Uroviricota</taxon>
        <taxon>Caudoviricetes</taxon>
        <taxon>Ceeclamvirinae</taxon>
        <taxon>Myrnavirus</taxon>
        <taxon>Myrnavirus phabba</taxon>
        <taxon>Myranavirus phabba</taxon>
    </lineage>
</organism>
<keyword evidence="2" id="KW-1185">Reference proteome</keyword>
<evidence type="ECO:0000313" key="2">
    <source>
        <dbReference type="Proteomes" id="UP000226037"/>
    </source>
</evidence>
<protein>
    <submittedName>
        <fullName evidence="1">Uncharacterized protein</fullName>
    </submittedName>
</protein>
<evidence type="ECO:0000313" key="1">
    <source>
        <dbReference type="EMBL" id="ASZ74612.1"/>
    </source>
</evidence>
<gene>
    <name evidence="1" type="ORF">SEA_PHABBA_37</name>
</gene>